<proteinExistence type="predicted"/>
<sequence length="177" mass="18509">MKPSYIVLISLGPLLVCPTANAAVSGHIQARLVISAACQISNTPAGEPVGRGLGLLDFGRQGPTWTQPINANLDENAGNGTLQVSCNPSVRAFTVSINGGSNNAGGVRRLSNGRELIPYQLAADPNGTARYDIGQQRNFSISSAAQIPIPIYGAVVAQPKALPAGIYRDTLMVTLDW</sequence>
<evidence type="ECO:0000313" key="3">
    <source>
        <dbReference type="EMBL" id="MBV6287059.1"/>
    </source>
</evidence>
<reference evidence="3" key="2">
    <citation type="journal article" date="2023" name="Plant Pathol.">
        <title>Dismantling and reorganizing Pseudomonas marginalis sensu#lato.</title>
        <authorList>
            <person name="Sawada H."/>
            <person name="Fujikawa T."/>
            <person name="Satou M."/>
        </authorList>
    </citation>
    <scope>NUCLEOTIDE SEQUENCE</scope>
    <source>
        <strain evidence="3">MAFF 301350</strain>
    </source>
</reference>
<dbReference type="InterPro" id="IPR007893">
    <property type="entry name" value="Spore_coat_U/FanG"/>
</dbReference>
<gene>
    <name evidence="3" type="ORF">KUO17_08425</name>
</gene>
<comment type="caution">
    <text evidence="3">The sequence shown here is derived from an EMBL/GenBank/DDBJ whole genome shotgun (WGS) entry which is preliminary data.</text>
</comment>
<dbReference type="PANTHER" id="PTHR37089">
    <property type="entry name" value="PROTEIN U-RELATED"/>
    <property type="match status" value="1"/>
</dbReference>
<reference evidence="3" key="1">
    <citation type="journal article" date="2022" name="Int. J. Syst. Evol. Microbiol.">
        <title>Pseudomonas aegrilactucae sp. nov. and Pseudomonas morbosilactucae sp. nov., pathogens causing bacterial rot of lettuce in Japan.</title>
        <authorList>
            <person name="Sawada H."/>
            <person name="Fujikawa T."/>
            <person name="Satou M."/>
        </authorList>
    </citation>
    <scope>NUCLEOTIDE SEQUENCE</scope>
    <source>
        <strain evidence="3">MAFF 301350</strain>
    </source>
</reference>
<evidence type="ECO:0000259" key="2">
    <source>
        <dbReference type="Pfam" id="PF05229"/>
    </source>
</evidence>
<dbReference type="Proteomes" id="UP001106592">
    <property type="component" value="Unassembled WGS sequence"/>
</dbReference>
<dbReference type="Pfam" id="PF05229">
    <property type="entry name" value="SCPU"/>
    <property type="match status" value="1"/>
</dbReference>
<dbReference type="EMBL" id="JAHTBI010000027">
    <property type="protein sequence ID" value="MBV6287059.1"/>
    <property type="molecule type" value="Genomic_DNA"/>
</dbReference>
<dbReference type="AlphaFoldDB" id="A0A9Q3AD39"/>
<feature type="domain" description="Spore coat protein U/FanG" evidence="2">
    <location>
        <begin position="27"/>
        <end position="174"/>
    </location>
</feature>
<dbReference type="SMART" id="SM00972">
    <property type="entry name" value="SCPU"/>
    <property type="match status" value="1"/>
</dbReference>
<dbReference type="PANTHER" id="PTHR37089:SF3">
    <property type="entry name" value="EXPORTED PROTEIN"/>
    <property type="match status" value="1"/>
</dbReference>
<accession>A0A9Q3AD39</accession>
<organism evidence="3 4">
    <name type="scientific">Pseudomonas aegrilactucae</name>
    <dbReference type="NCBI Taxonomy" id="2854028"/>
    <lineage>
        <taxon>Bacteria</taxon>
        <taxon>Pseudomonadati</taxon>
        <taxon>Pseudomonadota</taxon>
        <taxon>Gammaproteobacteria</taxon>
        <taxon>Pseudomonadales</taxon>
        <taxon>Pseudomonadaceae</taxon>
        <taxon>Pseudomonas</taxon>
    </lineage>
</organism>
<dbReference type="InterPro" id="IPR053167">
    <property type="entry name" value="Spore_coat_component"/>
</dbReference>
<keyword evidence="1" id="KW-0732">Signal</keyword>
<name>A0A9Q3AD39_9PSED</name>
<feature type="chain" id="PRO_5040212052" evidence="1">
    <location>
        <begin position="23"/>
        <end position="177"/>
    </location>
</feature>
<keyword evidence="4" id="KW-1185">Reference proteome</keyword>
<protein>
    <submittedName>
        <fullName evidence="3">Spore coat U domain-containing protein</fullName>
    </submittedName>
</protein>
<dbReference type="RefSeq" id="WP_217975009.1">
    <property type="nucleotide sequence ID" value="NZ_JAHTBI010000027.1"/>
</dbReference>
<evidence type="ECO:0000256" key="1">
    <source>
        <dbReference type="SAM" id="SignalP"/>
    </source>
</evidence>
<feature type="signal peptide" evidence="1">
    <location>
        <begin position="1"/>
        <end position="22"/>
    </location>
</feature>
<evidence type="ECO:0000313" key="4">
    <source>
        <dbReference type="Proteomes" id="UP001106592"/>
    </source>
</evidence>